<reference evidence="2" key="1">
    <citation type="submission" date="2024-07" db="EMBL/GenBank/DDBJ databases">
        <authorList>
            <person name="Yu S.T."/>
        </authorList>
    </citation>
    <scope>NUCLEOTIDE SEQUENCE</scope>
    <source>
        <strain evidence="2">R02</strain>
    </source>
</reference>
<evidence type="ECO:0000256" key="1">
    <source>
        <dbReference type="SAM" id="MobiDB-lite"/>
    </source>
</evidence>
<name>A0AB39LKF9_9ACTN</name>
<accession>A0AB39LKF9</accession>
<feature type="region of interest" description="Disordered" evidence="1">
    <location>
        <begin position="1"/>
        <end position="22"/>
    </location>
</feature>
<evidence type="ECO:0000313" key="2">
    <source>
        <dbReference type="EMBL" id="XDP94169.1"/>
    </source>
</evidence>
<sequence>MAAGSRITVTPGRSCATPRRTPLKGRAAEAAYTALLRDNGVAA</sequence>
<dbReference type="EMBL" id="CP163429">
    <property type="protein sequence ID" value="XDP94169.1"/>
    <property type="molecule type" value="Genomic_DNA"/>
</dbReference>
<proteinExistence type="predicted"/>
<dbReference type="RefSeq" id="WP_369155984.1">
    <property type="nucleotide sequence ID" value="NZ_CP163429.1"/>
</dbReference>
<organism evidence="2">
    <name type="scientific">Streptomyces sp. R02</name>
    <dbReference type="NCBI Taxonomy" id="3238623"/>
    <lineage>
        <taxon>Bacteria</taxon>
        <taxon>Bacillati</taxon>
        <taxon>Actinomycetota</taxon>
        <taxon>Actinomycetes</taxon>
        <taxon>Kitasatosporales</taxon>
        <taxon>Streptomycetaceae</taxon>
        <taxon>Streptomyces</taxon>
    </lineage>
</organism>
<protein>
    <submittedName>
        <fullName evidence="2">Uncharacterized protein</fullName>
    </submittedName>
</protein>
<dbReference type="AlphaFoldDB" id="A0AB39LKF9"/>
<gene>
    <name evidence="2" type="ORF">AB5J57_11765</name>
</gene>